<sequence>MDFGTDVDCTIRELVETVAKVNQIPLQSLDIVKASVTDTQKVFIDLVLRAPDGLILPGKRAGRPPINWWYVPGGRIVKDEGVE</sequence>
<protein>
    <submittedName>
        <fullName evidence="1">Uncharacterized protein</fullName>
    </submittedName>
</protein>
<comment type="caution">
    <text evidence="1">The sequence shown here is derived from an EMBL/GenBank/DDBJ whole genome shotgun (WGS) entry which is preliminary data.</text>
</comment>
<dbReference type="InterPro" id="IPR015797">
    <property type="entry name" value="NUDIX_hydrolase-like_dom_sf"/>
</dbReference>
<dbReference type="Proteomes" id="UP001597380">
    <property type="component" value="Unassembled WGS sequence"/>
</dbReference>
<reference evidence="2" key="1">
    <citation type="journal article" date="2019" name="Int. J. Syst. Evol. Microbiol.">
        <title>The Global Catalogue of Microorganisms (GCM) 10K type strain sequencing project: providing services to taxonomists for standard genome sequencing and annotation.</title>
        <authorList>
            <consortium name="The Broad Institute Genomics Platform"/>
            <consortium name="The Broad Institute Genome Sequencing Center for Infectious Disease"/>
            <person name="Wu L."/>
            <person name="Ma J."/>
        </authorList>
    </citation>
    <scope>NUCLEOTIDE SEQUENCE [LARGE SCALE GENOMIC DNA]</scope>
    <source>
        <strain evidence="2">CGMCC 1.10992</strain>
    </source>
</reference>
<dbReference type="SUPFAM" id="SSF55811">
    <property type="entry name" value="Nudix"/>
    <property type="match status" value="1"/>
</dbReference>
<proteinExistence type="predicted"/>
<keyword evidence="2" id="KW-1185">Reference proteome</keyword>
<evidence type="ECO:0000313" key="1">
    <source>
        <dbReference type="EMBL" id="MFD2097977.1"/>
    </source>
</evidence>
<dbReference type="EMBL" id="JBHUHT010000031">
    <property type="protein sequence ID" value="MFD2097977.1"/>
    <property type="molecule type" value="Genomic_DNA"/>
</dbReference>
<evidence type="ECO:0000313" key="2">
    <source>
        <dbReference type="Proteomes" id="UP001597380"/>
    </source>
</evidence>
<dbReference type="RefSeq" id="WP_345342198.1">
    <property type="nucleotide sequence ID" value="NZ_BAABLI010000034.1"/>
</dbReference>
<gene>
    <name evidence="1" type="ORF">ACFSJ3_18465</name>
</gene>
<accession>A0ABW4XRL1</accession>
<organism evidence="1 2">
    <name type="scientific">Corallincola platygyrae</name>
    <dbReference type="NCBI Taxonomy" id="1193278"/>
    <lineage>
        <taxon>Bacteria</taxon>
        <taxon>Pseudomonadati</taxon>
        <taxon>Pseudomonadota</taxon>
        <taxon>Gammaproteobacteria</taxon>
        <taxon>Alteromonadales</taxon>
        <taxon>Psychromonadaceae</taxon>
        <taxon>Corallincola</taxon>
    </lineage>
</organism>
<name>A0ABW4XRL1_9GAMM</name>